<feature type="repeat" description="ANK" evidence="6">
    <location>
        <begin position="284"/>
        <end position="316"/>
    </location>
</feature>
<dbReference type="Pfam" id="PF13637">
    <property type="entry name" value="Ank_4"/>
    <property type="match status" value="1"/>
</dbReference>
<sequence>MLLIKYRSYGTTYWDWSEDDEIFVEPVCELHLPDRSKVDVRWVNETLRKPRNYLETPCSSCGTIDIGLIDVYQCCVCEDYIICYRCYRNGYHTLVHPFTTYEIDDTYHWAINLRVRRGAKQELFRILRNHGNSESNLVFPTHKIKIDKGTKRKRKSSPLIAMLFGDVEFVKEFIEKGETLDTADREGDTLLHYAVFGNHTEIIRLLAKNPYINKRNVHGQTPLHCAARYSSPECVKILLAAKAKHTCTDGKGNTALHCAAIGSHNENLKMLIVAGADLEASNDRGCTALHLAAIHQAVPAAKILLEAGANPNCKRHLESTPLHEAAQNPSEILELLVKGGCEVNASNREGSTALHVLAKSSVNVKHVKKLLRAGADPNMRECSGYTALHKAAETGPANLKTLVKAGTKVNAVDVRGRTALHCAVQEESEMSIQILLTTGIDANIKNFNGYTALQEAAKSADGSILRLLLEGGVDPNTKDSRGNTALHVAVQENRIEIVQILCSSRKMDTSVTNDRGFNALHEAARLGHAAATARILQRSPELVDLRSMQNGKAPLHMSTAYSDVLKFLLRLGKANINLKTTNGKTALHIAVSETHQAAVEILVSNKADVNVTDADGNSSLHITVLNITVRTRMNPTDDVIRDMFKLIKNSNVRSSDIEIACYLIAAGANVYALNSNGQTPLDIVKNPDMQAVMKGFRPPAECRFCTNTSEENVRLEPCNHAPACIHCSSYMKKCLVCKVLIQNRLIMKDTVVIPRSPKDVTKQIAQLETKIAEFETRQEGVACTICMDRPKTIVFKCGHSSCKVCASILWSCHICREIITIKFKII</sequence>
<dbReference type="Gene3D" id="1.25.40.20">
    <property type="entry name" value="Ankyrin repeat-containing domain"/>
    <property type="match status" value="5"/>
</dbReference>
<evidence type="ECO:0000256" key="1">
    <source>
        <dbReference type="ARBA" id="ARBA00022723"/>
    </source>
</evidence>
<dbReference type="InterPro" id="IPR001841">
    <property type="entry name" value="Znf_RING"/>
</dbReference>
<keyword evidence="4" id="KW-0862">Zinc</keyword>
<feature type="domain" description="RING-type" evidence="8">
    <location>
        <begin position="783"/>
        <end position="816"/>
    </location>
</feature>
<dbReference type="Gene3D" id="3.30.40.10">
    <property type="entry name" value="Zinc/RING finger domain, C3HC4 (zinc finger)"/>
    <property type="match status" value="2"/>
</dbReference>
<feature type="repeat" description="ANK" evidence="6">
    <location>
        <begin position="582"/>
        <end position="614"/>
    </location>
</feature>
<dbReference type="PROSITE" id="PS50089">
    <property type="entry name" value="ZF_RING_2"/>
    <property type="match status" value="2"/>
</dbReference>
<accession>A0ABM1NI93</accession>
<evidence type="ECO:0000256" key="3">
    <source>
        <dbReference type="ARBA" id="ARBA00022771"/>
    </source>
</evidence>
<dbReference type="SUPFAM" id="SSF57850">
    <property type="entry name" value="RING/U-box"/>
    <property type="match status" value="2"/>
</dbReference>
<dbReference type="SMART" id="SM00184">
    <property type="entry name" value="RING"/>
    <property type="match status" value="2"/>
</dbReference>
<evidence type="ECO:0000256" key="7">
    <source>
        <dbReference type="PROSITE-ProRule" id="PRU00175"/>
    </source>
</evidence>
<evidence type="ECO:0000256" key="5">
    <source>
        <dbReference type="ARBA" id="ARBA00023043"/>
    </source>
</evidence>
<dbReference type="InterPro" id="IPR002110">
    <property type="entry name" value="Ankyrin_rpt"/>
</dbReference>
<evidence type="ECO:0000313" key="10">
    <source>
        <dbReference type="RefSeq" id="XP_017786543.1"/>
    </source>
</evidence>
<evidence type="ECO:0000256" key="2">
    <source>
        <dbReference type="ARBA" id="ARBA00022737"/>
    </source>
</evidence>
<dbReference type="PRINTS" id="PR01415">
    <property type="entry name" value="ANKYRIN"/>
</dbReference>
<gene>
    <name evidence="10" type="primary">LOC108569485</name>
</gene>
<feature type="repeat" description="ANK" evidence="6">
    <location>
        <begin position="415"/>
        <end position="447"/>
    </location>
</feature>
<dbReference type="Pfam" id="PF00023">
    <property type="entry name" value="Ank"/>
    <property type="match status" value="2"/>
</dbReference>
<feature type="repeat" description="ANK" evidence="6">
    <location>
        <begin position="186"/>
        <end position="206"/>
    </location>
</feature>
<dbReference type="InterPro" id="IPR013083">
    <property type="entry name" value="Znf_RING/FYVE/PHD"/>
</dbReference>
<dbReference type="SMART" id="SM00248">
    <property type="entry name" value="ANK"/>
    <property type="match status" value="15"/>
</dbReference>
<dbReference type="Gene3D" id="3.30.60.90">
    <property type="match status" value="1"/>
</dbReference>
<dbReference type="Pfam" id="PF13920">
    <property type="entry name" value="zf-C3HC4_3"/>
    <property type="match status" value="1"/>
</dbReference>
<dbReference type="InterPro" id="IPR036770">
    <property type="entry name" value="Ankyrin_rpt-contain_sf"/>
</dbReference>
<evidence type="ECO:0000256" key="4">
    <source>
        <dbReference type="ARBA" id="ARBA00022833"/>
    </source>
</evidence>
<proteinExistence type="predicted"/>
<keyword evidence="2" id="KW-0677">Repeat</keyword>
<dbReference type="PROSITE" id="PS50297">
    <property type="entry name" value="ANK_REP_REGION"/>
    <property type="match status" value="9"/>
</dbReference>
<feature type="repeat" description="ANK" evidence="6">
    <location>
        <begin position="251"/>
        <end position="283"/>
    </location>
</feature>
<dbReference type="PROSITE" id="PS50088">
    <property type="entry name" value="ANK_REPEAT"/>
    <property type="match status" value="9"/>
</dbReference>
<dbReference type="RefSeq" id="XP_017786543.1">
    <property type="nucleotide sequence ID" value="XM_017931054.1"/>
</dbReference>
<feature type="repeat" description="ANK" evidence="6">
    <location>
        <begin position="448"/>
        <end position="480"/>
    </location>
</feature>
<keyword evidence="1" id="KW-0479">Metal-binding</keyword>
<dbReference type="SUPFAM" id="SSF48403">
    <property type="entry name" value="Ankyrin repeat"/>
    <property type="match status" value="2"/>
</dbReference>
<feature type="domain" description="RING-type" evidence="8">
    <location>
        <begin position="702"/>
        <end position="738"/>
    </location>
</feature>
<dbReference type="Pfam" id="PF12796">
    <property type="entry name" value="Ank_2"/>
    <property type="match status" value="3"/>
</dbReference>
<feature type="repeat" description="ANK" evidence="6">
    <location>
        <begin position="481"/>
        <end position="501"/>
    </location>
</feature>
<keyword evidence="3 7" id="KW-0863">Zinc-finger</keyword>
<dbReference type="PANTHER" id="PTHR24126:SF65">
    <property type="entry name" value="CHROMOSOME UNDETERMINED SCAFFOLD_20, WHOLE GENOME SHOTGUN SEQUENCE"/>
    <property type="match status" value="1"/>
</dbReference>
<organism evidence="9 10">
    <name type="scientific">Nicrophorus vespilloides</name>
    <name type="common">Boreal carrion beetle</name>
    <dbReference type="NCBI Taxonomy" id="110193"/>
    <lineage>
        <taxon>Eukaryota</taxon>
        <taxon>Metazoa</taxon>
        <taxon>Ecdysozoa</taxon>
        <taxon>Arthropoda</taxon>
        <taxon>Hexapoda</taxon>
        <taxon>Insecta</taxon>
        <taxon>Pterygota</taxon>
        <taxon>Neoptera</taxon>
        <taxon>Endopterygota</taxon>
        <taxon>Coleoptera</taxon>
        <taxon>Polyphaga</taxon>
        <taxon>Staphyliniformia</taxon>
        <taxon>Silphidae</taxon>
        <taxon>Nicrophorinae</taxon>
        <taxon>Nicrophorus</taxon>
    </lineage>
</organism>
<dbReference type="CDD" id="cd16520">
    <property type="entry name" value="RING-HC_MIBs-like"/>
    <property type="match status" value="1"/>
</dbReference>
<dbReference type="InterPro" id="IPR043145">
    <property type="entry name" value="Znf_ZZ_sf"/>
</dbReference>
<keyword evidence="9" id="KW-1185">Reference proteome</keyword>
<keyword evidence="5 6" id="KW-0040">ANK repeat</keyword>
<protein>
    <submittedName>
        <fullName evidence="10">E3 ubiquitin-protein ligase mib1-like</fullName>
    </submittedName>
</protein>
<name>A0ABM1NI93_NICVS</name>
<reference evidence="10" key="1">
    <citation type="submission" date="2025-08" db="UniProtKB">
        <authorList>
            <consortium name="RefSeq"/>
        </authorList>
    </citation>
    <scope>IDENTIFICATION</scope>
    <source>
        <tissue evidence="10">Whole Larva</tissue>
    </source>
</reference>
<feature type="repeat" description="ANK" evidence="6">
    <location>
        <begin position="218"/>
        <end position="250"/>
    </location>
</feature>
<evidence type="ECO:0000313" key="9">
    <source>
        <dbReference type="Proteomes" id="UP000695000"/>
    </source>
</evidence>
<dbReference type="GeneID" id="108569485"/>
<feature type="repeat" description="ANK" evidence="6">
    <location>
        <begin position="349"/>
        <end position="382"/>
    </location>
</feature>
<evidence type="ECO:0000259" key="8">
    <source>
        <dbReference type="PROSITE" id="PS50089"/>
    </source>
</evidence>
<dbReference type="Proteomes" id="UP000695000">
    <property type="component" value="Unplaced"/>
</dbReference>
<evidence type="ECO:0000256" key="6">
    <source>
        <dbReference type="PROSITE-ProRule" id="PRU00023"/>
    </source>
</evidence>
<dbReference type="PANTHER" id="PTHR24126">
    <property type="entry name" value="ANKYRIN REPEAT, PH AND SEC7 DOMAIN CONTAINING PROTEIN SECG-RELATED"/>
    <property type="match status" value="1"/>
</dbReference>